<evidence type="ECO:0000259" key="3">
    <source>
        <dbReference type="Pfam" id="PF00291"/>
    </source>
</evidence>
<accession>W4L6L3</accession>
<dbReference type="GO" id="GO:0016765">
    <property type="term" value="F:transferase activity, transferring alkyl or aryl (other than methyl) groups"/>
    <property type="evidence" value="ECO:0007669"/>
    <property type="project" value="UniProtKB-ARBA"/>
</dbReference>
<evidence type="ECO:0000256" key="1">
    <source>
        <dbReference type="ARBA" id="ARBA00001933"/>
    </source>
</evidence>
<evidence type="ECO:0000256" key="2">
    <source>
        <dbReference type="ARBA" id="ARBA00022898"/>
    </source>
</evidence>
<dbReference type="GO" id="GO:0006535">
    <property type="term" value="P:cysteine biosynthetic process from serine"/>
    <property type="evidence" value="ECO:0007669"/>
    <property type="project" value="InterPro"/>
</dbReference>
<name>W4L6L3_ENTF1</name>
<keyword evidence="5" id="KW-1185">Reference proteome</keyword>
<organism evidence="4 5">
    <name type="scientific">Entotheonella factor</name>
    <dbReference type="NCBI Taxonomy" id="1429438"/>
    <lineage>
        <taxon>Bacteria</taxon>
        <taxon>Pseudomonadati</taxon>
        <taxon>Nitrospinota/Tectimicrobiota group</taxon>
        <taxon>Candidatus Tectimicrobiota</taxon>
        <taxon>Candidatus Entotheonellia</taxon>
        <taxon>Candidatus Entotheonellales</taxon>
        <taxon>Candidatus Entotheonellaceae</taxon>
        <taxon>Candidatus Entotheonella</taxon>
    </lineage>
</organism>
<sequence length="138" mass="14977">MNGILSLIGHTPLLKLERFLGHEHINLYAKLELLNPGGSIKDRPAVHMLMEAWRAGEIDQGTTIIESSSGNLGIGLAQACAYLGLKFICVADTRTTQVNCRIMQAYGAILDLVTEPDPEAGTLLAARIKRVQQLLEAV</sequence>
<dbReference type="Pfam" id="PF00291">
    <property type="entry name" value="PALP"/>
    <property type="match status" value="1"/>
</dbReference>
<comment type="cofactor">
    <cofactor evidence="1">
        <name>pyridoxal 5'-phosphate</name>
        <dbReference type="ChEBI" id="CHEBI:597326"/>
    </cofactor>
</comment>
<feature type="domain" description="Tryptophan synthase beta chain-like PALP" evidence="3">
    <location>
        <begin position="5"/>
        <end position="130"/>
    </location>
</feature>
<feature type="non-terminal residue" evidence="4">
    <location>
        <position position="138"/>
    </location>
</feature>
<dbReference type="Gene3D" id="3.40.50.1100">
    <property type="match status" value="2"/>
</dbReference>
<gene>
    <name evidence="4" type="ORF">ETSY1_38740</name>
</gene>
<dbReference type="Proteomes" id="UP000019141">
    <property type="component" value="Unassembled WGS sequence"/>
</dbReference>
<dbReference type="InterPro" id="IPR050214">
    <property type="entry name" value="Cys_Synth/Cystath_Beta-Synth"/>
</dbReference>
<dbReference type="PANTHER" id="PTHR10314">
    <property type="entry name" value="CYSTATHIONINE BETA-SYNTHASE"/>
    <property type="match status" value="1"/>
</dbReference>
<dbReference type="SUPFAM" id="SSF53686">
    <property type="entry name" value="Tryptophan synthase beta subunit-like PLP-dependent enzymes"/>
    <property type="match status" value="1"/>
</dbReference>
<dbReference type="InterPro" id="IPR036052">
    <property type="entry name" value="TrpB-like_PALP_sf"/>
</dbReference>
<evidence type="ECO:0000313" key="5">
    <source>
        <dbReference type="Proteomes" id="UP000019141"/>
    </source>
</evidence>
<proteinExistence type="predicted"/>
<comment type="caution">
    <text evidence="4">The sequence shown here is derived from an EMBL/GenBank/DDBJ whole genome shotgun (WGS) entry which is preliminary data.</text>
</comment>
<dbReference type="AlphaFoldDB" id="W4L6L3"/>
<reference evidence="4 5" key="1">
    <citation type="journal article" date="2014" name="Nature">
        <title>An environmental bacterial taxon with a large and distinct metabolic repertoire.</title>
        <authorList>
            <person name="Wilson M.C."/>
            <person name="Mori T."/>
            <person name="Ruckert C."/>
            <person name="Uria A.R."/>
            <person name="Helf M.J."/>
            <person name="Takada K."/>
            <person name="Gernert C."/>
            <person name="Steffens U.A."/>
            <person name="Heycke N."/>
            <person name="Schmitt S."/>
            <person name="Rinke C."/>
            <person name="Helfrich E.J."/>
            <person name="Brachmann A.O."/>
            <person name="Gurgui C."/>
            <person name="Wakimoto T."/>
            <person name="Kracht M."/>
            <person name="Crusemann M."/>
            <person name="Hentschel U."/>
            <person name="Abe I."/>
            <person name="Matsunaga S."/>
            <person name="Kalinowski J."/>
            <person name="Takeyama H."/>
            <person name="Piel J."/>
        </authorList>
    </citation>
    <scope>NUCLEOTIDE SEQUENCE [LARGE SCALE GENOMIC DNA]</scope>
    <source>
        <strain evidence="5">TSY1</strain>
    </source>
</reference>
<keyword evidence="2" id="KW-0663">Pyridoxal phosphate</keyword>
<evidence type="ECO:0000313" key="4">
    <source>
        <dbReference type="EMBL" id="ETW93539.1"/>
    </source>
</evidence>
<dbReference type="PROSITE" id="PS00901">
    <property type="entry name" value="CYS_SYNTHASE"/>
    <property type="match status" value="1"/>
</dbReference>
<dbReference type="EMBL" id="AZHW01001219">
    <property type="protein sequence ID" value="ETW93539.1"/>
    <property type="molecule type" value="Genomic_DNA"/>
</dbReference>
<dbReference type="HOGENOM" id="CLU_021018_2_4_7"/>
<dbReference type="InterPro" id="IPR001216">
    <property type="entry name" value="P-phosphate_BS"/>
</dbReference>
<dbReference type="InterPro" id="IPR001926">
    <property type="entry name" value="TrpB-like_PALP"/>
</dbReference>
<protein>
    <recommendedName>
        <fullName evidence="3">Tryptophan synthase beta chain-like PALP domain-containing protein</fullName>
    </recommendedName>
</protein>